<dbReference type="PANTHER" id="PTHR30349">
    <property type="entry name" value="PHAGE INTEGRASE-RELATED"/>
    <property type="match status" value="1"/>
</dbReference>
<dbReference type="InterPro" id="IPR010998">
    <property type="entry name" value="Integrase_recombinase_N"/>
</dbReference>
<dbReference type="InterPro" id="IPR002104">
    <property type="entry name" value="Integrase_catalytic"/>
</dbReference>
<proteinExistence type="inferred from homology"/>
<accession>K2JJ23</accession>
<evidence type="ECO:0000256" key="4">
    <source>
        <dbReference type="ARBA" id="ARBA00023172"/>
    </source>
</evidence>
<sequence length="238" mass="26179">MLGPTEVKALLSYLASQRQVSANTQKVALNALQFLYGKFLKTPLGELNFTLCSRGRYLPAVLTPPEVQAIWDAMHGSTPHKLIIQLLYGTGMRVSECLRLRIQDIDFGRNLIVIHDGKGKKDRTTLLPGALRAALGAQIAQATLVHQQDLALGVGPALPLALSRKYPNAWRQPGWGFVFPASGHCSHPYVGGLCRYHLHQTAVRKALKHALALVPRLHKRVSCHTFRHCFASQLLASG</sequence>
<dbReference type="Gene3D" id="1.10.443.10">
    <property type="entry name" value="Intergrase catalytic core"/>
    <property type="match status" value="1"/>
</dbReference>
<dbReference type="PANTHER" id="PTHR30349:SF64">
    <property type="entry name" value="PROPHAGE INTEGRASE INTD-RELATED"/>
    <property type="match status" value="1"/>
</dbReference>
<dbReference type="AlphaFoldDB" id="K2JJ23"/>
<keyword evidence="4" id="KW-0233">DNA recombination</keyword>
<dbReference type="Pfam" id="PF13495">
    <property type="entry name" value="Phage_int_SAM_4"/>
    <property type="match status" value="1"/>
</dbReference>
<feature type="domain" description="Tyr recombinase" evidence="5">
    <location>
        <begin position="57"/>
        <end position="238"/>
    </location>
</feature>
<protein>
    <submittedName>
        <fullName evidence="6">Integron integrase</fullName>
    </submittedName>
</protein>
<dbReference type="Proteomes" id="UP000006755">
    <property type="component" value="Unassembled WGS sequence"/>
</dbReference>
<evidence type="ECO:0000256" key="2">
    <source>
        <dbReference type="ARBA" id="ARBA00022908"/>
    </source>
</evidence>
<dbReference type="Gene3D" id="1.10.150.130">
    <property type="match status" value="1"/>
</dbReference>
<dbReference type="InterPro" id="IPR050090">
    <property type="entry name" value="Tyrosine_recombinase_XerCD"/>
</dbReference>
<dbReference type="STRING" id="745411.B3C1_08201"/>
<reference evidence="6 7" key="1">
    <citation type="journal article" date="2012" name="J. Bacteriol.">
        <title>Genome Sequence of Gallaecimonas xiamenensis Type Strain 3-C-1.</title>
        <authorList>
            <person name="Lai Q."/>
            <person name="Wang L."/>
            <person name="Wang W."/>
            <person name="Shao Z."/>
        </authorList>
    </citation>
    <scope>NUCLEOTIDE SEQUENCE [LARGE SCALE GENOMIC DNA]</scope>
    <source>
        <strain evidence="6 7">3-C-1</strain>
    </source>
</reference>
<organism evidence="6 7">
    <name type="scientific">Gallaecimonas xiamenensis 3-C-1</name>
    <dbReference type="NCBI Taxonomy" id="745411"/>
    <lineage>
        <taxon>Bacteria</taxon>
        <taxon>Pseudomonadati</taxon>
        <taxon>Pseudomonadota</taxon>
        <taxon>Gammaproteobacteria</taxon>
        <taxon>Enterobacterales</taxon>
        <taxon>Gallaecimonadaceae</taxon>
        <taxon>Gallaecimonas</taxon>
    </lineage>
</organism>
<dbReference type="GO" id="GO:0006310">
    <property type="term" value="P:DNA recombination"/>
    <property type="evidence" value="ECO:0007669"/>
    <property type="project" value="UniProtKB-KW"/>
</dbReference>
<dbReference type="GO" id="GO:0015074">
    <property type="term" value="P:DNA integration"/>
    <property type="evidence" value="ECO:0007669"/>
    <property type="project" value="UniProtKB-KW"/>
</dbReference>
<keyword evidence="2" id="KW-0229">DNA integration</keyword>
<dbReference type="InterPro" id="IPR011010">
    <property type="entry name" value="DNA_brk_join_enz"/>
</dbReference>
<dbReference type="GO" id="GO:0003677">
    <property type="term" value="F:DNA binding"/>
    <property type="evidence" value="ECO:0007669"/>
    <property type="project" value="UniProtKB-KW"/>
</dbReference>
<name>K2JJ23_9GAMM</name>
<evidence type="ECO:0000313" key="7">
    <source>
        <dbReference type="Proteomes" id="UP000006755"/>
    </source>
</evidence>
<dbReference type="eggNOG" id="COG4974">
    <property type="taxonomic scope" value="Bacteria"/>
</dbReference>
<dbReference type="SUPFAM" id="SSF56349">
    <property type="entry name" value="DNA breaking-rejoining enzymes"/>
    <property type="match status" value="1"/>
</dbReference>
<keyword evidence="3" id="KW-0238">DNA-binding</keyword>
<gene>
    <name evidence="6" type="ORF">B3C1_08201</name>
</gene>
<dbReference type="InterPro" id="IPR013762">
    <property type="entry name" value="Integrase-like_cat_sf"/>
</dbReference>
<dbReference type="EMBL" id="AMRI01000009">
    <property type="protein sequence ID" value="EKE75243.1"/>
    <property type="molecule type" value="Genomic_DNA"/>
</dbReference>
<dbReference type="Pfam" id="PF00589">
    <property type="entry name" value="Phage_integrase"/>
    <property type="match status" value="1"/>
</dbReference>
<keyword evidence="7" id="KW-1185">Reference proteome</keyword>
<evidence type="ECO:0000313" key="6">
    <source>
        <dbReference type="EMBL" id="EKE75243.1"/>
    </source>
</evidence>
<comment type="caution">
    <text evidence="6">The sequence shown here is derived from an EMBL/GenBank/DDBJ whole genome shotgun (WGS) entry which is preliminary data.</text>
</comment>
<dbReference type="InterPro" id="IPR004107">
    <property type="entry name" value="Integrase_SAM-like_N"/>
</dbReference>
<evidence type="ECO:0000259" key="5">
    <source>
        <dbReference type="PROSITE" id="PS51898"/>
    </source>
</evidence>
<evidence type="ECO:0000256" key="3">
    <source>
        <dbReference type="ARBA" id="ARBA00023125"/>
    </source>
</evidence>
<comment type="similarity">
    <text evidence="1">Belongs to the 'phage' integrase family.</text>
</comment>
<evidence type="ECO:0000256" key="1">
    <source>
        <dbReference type="ARBA" id="ARBA00008857"/>
    </source>
</evidence>
<dbReference type="PROSITE" id="PS51898">
    <property type="entry name" value="TYR_RECOMBINASE"/>
    <property type="match status" value="1"/>
</dbReference>